<feature type="domain" description="Metallo-beta-lactamase" evidence="6">
    <location>
        <begin position="84"/>
        <end position="162"/>
    </location>
</feature>
<dbReference type="InterPro" id="IPR036866">
    <property type="entry name" value="RibonucZ/Hydroxyglut_hydro"/>
</dbReference>
<reference evidence="7" key="1">
    <citation type="submission" date="2022-11" db="EMBL/GenBank/DDBJ databases">
        <authorList>
            <person name="Scott C."/>
            <person name="Bruce N."/>
        </authorList>
    </citation>
    <scope>NUCLEOTIDE SEQUENCE</scope>
</reference>
<comment type="caution">
    <text evidence="7">The sequence shown here is derived from an EMBL/GenBank/DDBJ whole genome shotgun (WGS) entry which is preliminary data.</text>
</comment>
<comment type="cofactor">
    <cofactor evidence="1">
        <name>Zn(2+)</name>
        <dbReference type="ChEBI" id="CHEBI:29105"/>
    </cofactor>
</comment>
<dbReference type="AlphaFoldDB" id="A0A9P1MCN6"/>
<dbReference type="GO" id="GO:0046872">
    <property type="term" value="F:metal ion binding"/>
    <property type="evidence" value="ECO:0007669"/>
    <property type="project" value="UniProtKB-KW"/>
</dbReference>
<evidence type="ECO:0000313" key="7">
    <source>
        <dbReference type="EMBL" id="CAI4215938.1"/>
    </source>
</evidence>
<comment type="similarity">
    <text evidence="2">Belongs to the metallo-beta-lactamase superfamily.</text>
</comment>
<proteinExistence type="inferred from homology"/>
<dbReference type="GO" id="GO:0016787">
    <property type="term" value="F:hydrolase activity"/>
    <property type="evidence" value="ECO:0007669"/>
    <property type="project" value="UniProtKB-KW"/>
</dbReference>
<dbReference type="InterPro" id="IPR001279">
    <property type="entry name" value="Metallo-B-lactamas"/>
</dbReference>
<keyword evidence="3" id="KW-0479">Metal-binding</keyword>
<dbReference type="Gene3D" id="3.60.15.10">
    <property type="entry name" value="Ribonuclease Z/Hydroxyacylglutathione hydrolase-like"/>
    <property type="match status" value="1"/>
</dbReference>
<dbReference type="Proteomes" id="UP000838763">
    <property type="component" value="Unassembled WGS sequence"/>
</dbReference>
<dbReference type="SUPFAM" id="SSF56281">
    <property type="entry name" value="Metallo-hydrolase/oxidoreductase"/>
    <property type="match status" value="1"/>
</dbReference>
<name>A0A9P1MCN6_9PEZI</name>
<evidence type="ECO:0000259" key="6">
    <source>
        <dbReference type="Pfam" id="PF00753"/>
    </source>
</evidence>
<evidence type="ECO:0000256" key="1">
    <source>
        <dbReference type="ARBA" id="ARBA00001947"/>
    </source>
</evidence>
<keyword evidence="4" id="KW-0378">Hydrolase</keyword>
<dbReference type="EMBL" id="CALLCH030000013">
    <property type="protein sequence ID" value="CAI4215938.1"/>
    <property type="molecule type" value="Genomic_DNA"/>
</dbReference>
<keyword evidence="8" id="KW-1185">Reference proteome</keyword>
<sequence>MAGKENLDSLPTPYARVSLLPSGFLSLPEHFFCADQHDVTVKNLVPIVFDLGIRRNLDEYPADIQPHLQTRQPIHTVPDASESLRNGGLEPSDVDIVVLSHVHYDHVGDPREFTSAQFMVGYGTRHLLQHGMKYHSAAKFEKDLLPPDRTIELPEPEQKRSHAKPIENSCLPTHGLDTLIRGIQHRWKAFGPFPNAMDLFGDGSIYIVDSPGHLPGHLNLLARIGDASWVYLAGDACHHPRILHGETGMATWMENDMHVCIHSDKSLAEDTVQRIAKLMREGIRGGDQVRVALAHDGDFLGVTRRQYGRENSNLQRLEITWSAEKKRRYGRAPDSNIVGGSNTPAHVYPKTLANDTVSGLDRSDTSRPAFAQPSGFHTILAAINKP</sequence>
<evidence type="ECO:0000256" key="3">
    <source>
        <dbReference type="ARBA" id="ARBA00022723"/>
    </source>
</evidence>
<dbReference type="PANTHER" id="PTHR42978:SF2">
    <property type="entry name" value="102 KBASES UNSTABLE REGION: FROM 1 TO 119443"/>
    <property type="match status" value="1"/>
</dbReference>
<dbReference type="PANTHER" id="PTHR42978">
    <property type="entry name" value="QUORUM-QUENCHING LACTONASE YTNP-RELATED-RELATED"/>
    <property type="match status" value="1"/>
</dbReference>
<gene>
    <name evidence="7" type="ORF">PPNO1_LOCUS5611</name>
</gene>
<dbReference type="Pfam" id="PF00753">
    <property type="entry name" value="Lactamase_B"/>
    <property type="match status" value="1"/>
</dbReference>
<evidence type="ECO:0000313" key="8">
    <source>
        <dbReference type="Proteomes" id="UP000838763"/>
    </source>
</evidence>
<evidence type="ECO:0000256" key="5">
    <source>
        <dbReference type="ARBA" id="ARBA00022833"/>
    </source>
</evidence>
<protein>
    <recommendedName>
        <fullName evidence="6">Metallo-beta-lactamase domain-containing protein</fullName>
    </recommendedName>
</protein>
<accession>A0A9P1MCN6</accession>
<dbReference type="CDD" id="cd07730">
    <property type="entry name" value="metallo-hydrolase-like_MBL-fold"/>
    <property type="match status" value="1"/>
</dbReference>
<dbReference type="InterPro" id="IPR051013">
    <property type="entry name" value="MBL_superfamily_lactonases"/>
</dbReference>
<evidence type="ECO:0000256" key="4">
    <source>
        <dbReference type="ARBA" id="ARBA00022801"/>
    </source>
</evidence>
<dbReference type="OrthoDB" id="10250730at2759"/>
<evidence type="ECO:0000256" key="2">
    <source>
        <dbReference type="ARBA" id="ARBA00007749"/>
    </source>
</evidence>
<organism evidence="7 8">
    <name type="scientific">Parascedosporium putredinis</name>
    <dbReference type="NCBI Taxonomy" id="1442378"/>
    <lineage>
        <taxon>Eukaryota</taxon>
        <taxon>Fungi</taxon>
        <taxon>Dikarya</taxon>
        <taxon>Ascomycota</taxon>
        <taxon>Pezizomycotina</taxon>
        <taxon>Sordariomycetes</taxon>
        <taxon>Hypocreomycetidae</taxon>
        <taxon>Microascales</taxon>
        <taxon>Microascaceae</taxon>
        <taxon>Parascedosporium</taxon>
    </lineage>
</organism>
<keyword evidence="5" id="KW-0862">Zinc</keyword>